<dbReference type="AlphaFoldDB" id="A0A9P9DBB4"/>
<evidence type="ECO:0000256" key="1">
    <source>
        <dbReference type="SAM" id="MobiDB-lite"/>
    </source>
</evidence>
<gene>
    <name evidence="2" type="ORF">B0J11DRAFT_539458</name>
</gene>
<proteinExistence type="predicted"/>
<feature type="compositionally biased region" description="Basic and acidic residues" evidence="1">
    <location>
        <begin position="262"/>
        <end position="285"/>
    </location>
</feature>
<evidence type="ECO:0000313" key="2">
    <source>
        <dbReference type="EMBL" id="KAH7116215.1"/>
    </source>
</evidence>
<dbReference type="Proteomes" id="UP000700596">
    <property type="component" value="Unassembled WGS sequence"/>
</dbReference>
<keyword evidence="3" id="KW-1185">Reference proteome</keyword>
<feature type="region of interest" description="Disordered" evidence="1">
    <location>
        <begin position="208"/>
        <end position="294"/>
    </location>
</feature>
<organism evidence="2 3">
    <name type="scientific">Dendryphion nanum</name>
    <dbReference type="NCBI Taxonomy" id="256645"/>
    <lineage>
        <taxon>Eukaryota</taxon>
        <taxon>Fungi</taxon>
        <taxon>Dikarya</taxon>
        <taxon>Ascomycota</taxon>
        <taxon>Pezizomycotina</taxon>
        <taxon>Dothideomycetes</taxon>
        <taxon>Pleosporomycetidae</taxon>
        <taxon>Pleosporales</taxon>
        <taxon>Torulaceae</taxon>
        <taxon>Dendryphion</taxon>
    </lineage>
</organism>
<reference evidence="2" key="1">
    <citation type="journal article" date="2021" name="Nat. Commun.">
        <title>Genetic determinants of endophytism in the Arabidopsis root mycobiome.</title>
        <authorList>
            <person name="Mesny F."/>
            <person name="Miyauchi S."/>
            <person name="Thiergart T."/>
            <person name="Pickel B."/>
            <person name="Atanasova L."/>
            <person name="Karlsson M."/>
            <person name="Huettel B."/>
            <person name="Barry K.W."/>
            <person name="Haridas S."/>
            <person name="Chen C."/>
            <person name="Bauer D."/>
            <person name="Andreopoulos W."/>
            <person name="Pangilinan J."/>
            <person name="LaButti K."/>
            <person name="Riley R."/>
            <person name="Lipzen A."/>
            <person name="Clum A."/>
            <person name="Drula E."/>
            <person name="Henrissat B."/>
            <person name="Kohler A."/>
            <person name="Grigoriev I.V."/>
            <person name="Martin F.M."/>
            <person name="Hacquard S."/>
        </authorList>
    </citation>
    <scope>NUCLEOTIDE SEQUENCE</scope>
    <source>
        <strain evidence="2">MPI-CAGE-CH-0243</strain>
    </source>
</reference>
<sequence>MKGFTSKPPMRIDDSVARELSAFLVVISKSNNVDEPIVIESDSDEQNKKGHNTSPDGPIVFETDSEDEINHGHDTSMGKPTVIEIDSNKEKGKARYTKLEEPELETESFNPHGNKSLFRAAIPRSAESNLMFGGSKIEQDQGIRDSISTDELDGGTPCVAFPKKSDRNSHKITSVSTAKETTIATGVKKCHARKEREVPNNYSIGLRRPLRSARRTENSSVSLNGRKKSCDKTKAGGTNTTLSTLVKHLSEDEVEDQENEDIGSKYDEKEEHKNNNDDTDNHSDVSAEAMRSHRVRSLRTRNALITKDQKKVTDLELHCENMVEEFFKAYNPKTLEIGALKKRIEKRKKRMMKFQEDMSDFEIRKALGETE</sequence>
<dbReference type="EMBL" id="JAGMWT010000015">
    <property type="protein sequence ID" value="KAH7116215.1"/>
    <property type="molecule type" value="Genomic_DNA"/>
</dbReference>
<feature type="compositionally biased region" description="Acidic residues" evidence="1">
    <location>
        <begin position="252"/>
        <end position="261"/>
    </location>
</feature>
<protein>
    <submittedName>
        <fullName evidence="2">Uncharacterized protein</fullName>
    </submittedName>
</protein>
<evidence type="ECO:0000313" key="3">
    <source>
        <dbReference type="Proteomes" id="UP000700596"/>
    </source>
</evidence>
<name>A0A9P9DBB4_9PLEO</name>
<feature type="region of interest" description="Disordered" evidence="1">
    <location>
        <begin position="34"/>
        <end position="80"/>
    </location>
</feature>
<comment type="caution">
    <text evidence="2">The sequence shown here is derived from an EMBL/GenBank/DDBJ whole genome shotgun (WGS) entry which is preliminary data.</text>
</comment>
<accession>A0A9P9DBB4</accession>